<dbReference type="PROSITE" id="PS50885">
    <property type="entry name" value="HAMP"/>
    <property type="match status" value="1"/>
</dbReference>
<keyword evidence="17" id="KW-1185">Reference proteome</keyword>
<dbReference type="SUPFAM" id="SSF55874">
    <property type="entry name" value="ATPase domain of HSP90 chaperone/DNA topoisomerase II/histidine kinase"/>
    <property type="match status" value="1"/>
</dbReference>
<dbReference type="InterPro" id="IPR003661">
    <property type="entry name" value="HisK_dim/P_dom"/>
</dbReference>
<dbReference type="CDD" id="cd06225">
    <property type="entry name" value="HAMP"/>
    <property type="match status" value="1"/>
</dbReference>
<keyword evidence="6 16" id="KW-0808">Transferase</keyword>
<feature type="transmembrane region" description="Helical" evidence="13">
    <location>
        <begin position="9"/>
        <end position="27"/>
    </location>
</feature>
<evidence type="ECO:0000256" key="7">
    <source>
        <dbReference type="ARBA" id="ARBA00022741"/>
    </source>
</evidence>
<keyword evidence="13" id="KW-1133">Transmembrane helix</keyword>
<feature type="region of interest" description="Disordered" evidence="12">
    <location>
        <begin position="337"/>
        <end position="363"/>
    </location>
</feature>
<evidence type="ECO:0000256" key="5">
    <source>
        <dbReference type="ARBA" id="ARBA00022553"/>
    </source>
</evidence>
<dbReference type="PRINTS" id="PR00344">
    <property type="entry name" value="BCTRLSENSOR"/>
</dbReference>
<keyword evidence="8 16" id="KW-0418">Kinase</keyword>
<dbReference type="Gene3D" id="1.10.287.130">
    <property type="match status" value="1"/>
</dbReference>
<evidence type="ECO:0000256" key="1">
    <source>
        <dbReference type="ARBA" id="ARBA00000085"/>
    </source>
</evidence>
<dbReference type="InterPro" id="IPR004358">
    <property type="entry name" value="Sig_transdc_His_kin-like_C"/>
</dbReference>
<evidence type="ECO:0000256" key="11">
    <source>
        <dbReference type="ARBA" id="ARBA00023136"/>
    </source>
</evidence>
<name>A0ABY4RV69_9BACL</name>
<keyword evidence="9" id="KW-0067">ATP-binding</keyword>
<sequence>MRAFKVRTVLFGSLFMISSLAWIVYVVVHLIETKSIQIGAEQGPSRIGIWLAASVGFLAAIAVFGYGFRKWIIEPLEAMGRAAGQIAEGNLDIELPPSGVREIAEVRRGFDKMAAGLRESVRQQSALEEERRFFIGAIAHDLRTPLFALRGYLEGLERNVASSPEQRNHYVKVCKQKSEQLDRLVSDLLAFVKTDHMESLHRQDSIELADMVQQSAQTVRHAAEAKSIALRLRIPPADASSGLVTGDAYLLERAFNNLLDNAVRHTPHGGVIEVICSTTPDKATATVLDSGPGIPEADLERVFEPLYRGESSRNRESGGTGLGLTIARRIFRAHGGDLTADNHPQGGARLTGWIPRTSGAESE</sequence>
<dbReference type="EMBL" id="CP027059">
    <property type="protein sequence ID" value="UQZ85654.1"/>
    <property type="molecule type" value="Genomic_DNA"/>
</dbReference>
<evidence type="ECO:0000259" key="15">
    <source>
        <dbReference type="PROSITE" id="PS50885"/>
    </source>
</evidence>
<dbReference type="RefSeq" id="WP_249861265.1">
    <property type="nucleotide sequence ID" value="NZ_CP027059.1"/>
</dbReference>
<feature type="transmembrane region" description="Helical" evidence="13">
    <location>
        <begin position="47"/>
        <end position="68"/>
    </location>
</feature>
<keyword evidence="10" id="KW-0902">Two-component regulatory system</keyword>
<dbReference type="SUPFAM" id="SSF47384">
    <property type="entry name" value="Homodimeric domain of signal transducing histidine kinase"/>
    <property type="match status" value="1"/>
</dbReference>
<dbReference type="InterPro" id="IPR036890">
    <property type="entry name" value="HATPase_C_sf"/>
</dbReference>
<accession>A0ABY4RV69</accession>
<keyword evidence="7" id="KW-0547">Nucleotide-binding</keyword>
<dbReference type="Gene3D" id="3.30.565.10">
    <property type="entry name" value="Histidine kinase-like ATPase, C-terminal domain"/>
    <property type="match status" value="1"/>
</dbReference>
<dbReference type="InterPro" id="IPR036097">
    <property type="entry name" value="HisK_dim/P_sf"/>
</dbReference>
<evidence type="ECO:0000256" key="3">
    <source>
        <dbReference type="ARBA" id="ARBA00012438"/>
    </source>
</evidence>
<evidence type="ECO:0000259" key="14">
    <source>
        <dbReference type="PROSITE" id="PS50109"/>
    </source>
</evidence>
<protein>
    <recommendedName>
        <fullName evidence="3">histidine kinase</fullName>
        <ecNumber evidence="3">2.7.13.3</ecNumber>
    </recommendedName>
</protein>
<reference evidence="16" key="1">
    <citation type="submission" date="2018-02" db="EMBL/GenBank/DDBJ databases">
        <authorList>
            <person name="Kim S.-K."/>
            <person name="Jung H.-I."/>
            <person name="Lee S.-W."/>
        </authorList>
    </citation>
    <scope>NUCLEOTIDE SEQUENCE</scope>
    <source>
        <strain evidence="16">SK3146</strain>
    </source>
</reference>
<dbReference type="SMART" id="SM00387">
    <property type="entry name" value="HATPase_c"/>
    <property type="match status" value="1"/>
</dbReference>
<keyword evidence="4" id="KW-1003">Cell membrane</keyword>
<dbReference type="PANTHER" id="PTHR44936">
    <property type="entry name" value="SENSOR PROTEIN CREC"/>
    <property type="match status" value="1"/>
</dbReference>
<dbReference type="InterPro" id="IPR005467">
    <property type="entry name" value="His_kinase_dom"/>
</dbReference>
<evidence type="ECO:0000256" key="4">
    <source>
        <dbReference type="ARBA" id="ARBA00022475"/>
    </source>
</evidence>
<dbReference type="CDD" id="cd00075">
    <property type="entry name" value="HATPase"/>
    <property type="match status" value="1"/>
</dbReference>
<dbReference type="InterPro" id="IPR003594">
    <property type="entry name" value="HATPase_dom"/>
</dbReference>
<proteinExistence type="predicted"/>
<evidence type="ECO:0000256" key="9">
    <source>
        <dbReference type="ARBA" id="ARBA00022840"/>
    </source>
</evidence>
<evidence type="ECO:0000313" key="17">
    <source>
        <dbReference type="Proteomes" id="UP001057134"/>
    </source>
</evidence>
<dbReference type="Pfam" id="PF00672">
    <property type="entry name" value="HAMP"/>
    <property type="match status" value="1"/>
</dbReference>
<reference evidence="16" key="2">
    <citation type="journal article" date="2021" name="J Anim Sci Technol">
        <title>Complete genome sequence of Paenibacillus konkukensis sp. nov. SK3146 as a potential probiotic strain.</title>
        <authorList>
            <person name="Jung H.I."/>
            <person name="Park S."/>
            <person name="Niu K.M."/>
            <person name="Lee S.W."/>
            <person name="Kothari D."/>
            <person name="Yi K.J."/>
            <person name="Kim S.K."/>
        </authorList>
    </citation>
    <scope>NUCLEOTIDE SEQUENCE</scope>
    <source>
        <strain evidence="16">SK3146</strain>
    </source>
</reference>
<evidence type="ECO:0000256" key="6">
    <source>
        <dbReference type="ARBA" id="ARBA00022679"/>
    </source>
</evidence>
<evidence type="ECO:0000256" key="13">
    <source>
        <dbReference type="SAM" id="Phobius"/>
    </source>
</evidence>
<dbReference type="GO" id="GO:0004673">
    <property type="term" value="F:protein histidine kinase activity"/>
    <property type="evidence" value="ECO:0007669"/>
    <property type="project" value="UniProtKB-EC"/>
</dbReference>
<dbReference type="InterPro" id="IPR003660">
    <property type="entry name" value="HAMP_dom"/>
</dbReference>
<comment type="catalytic activity">
    <reaction evidence="1">
        <text>ATP + protein L-histidine = ADP + protein N-phospho-L-histidine.</text>
        <dbReference type="EC" id="2.7.13.3"/>
    </reaction>
</comment>
<dbReference type="SMART" id="SM00304">
    <property type="entry name" value="HAMP"/>
    <property type="match status" value="1"/>
</dbReference>
<feature type="domain" description="Histidine kinase" evidence="14">
    <location>
        <begin position="137"/>
        <end position="358"/>
    </location>
</feature>
<gene>
    <name evidence="16" type="primary">baeS_4</name>
    <name evidence="16" type="ORF">SK3146_04943</name>
</gene>
<dbReference type="CDD" id="cd00082">
    <property type="entry name" value="HisKA"/>
    <property type="match status" value="1"/>
</dbReference>
<dbReference type="PANTHER" id="PTHR44936:SF10">
    <property type="entry name" value="SENSOR PROTEIN RSTB"/>
    <property type="match status" value="1"/>
</dbReference>
<dbReference type="Pfam" id="PF00512">
    <property type="entry name" value="HisKA"/>
    <property type="match status" value="1"/>
</dbReference>
<dbReference type="PROSITE" id="PS50109">
    <property type="entry name" value="HIS_KIN"/>
    <property type="match status" value="1"/>
</dbReference>
<dbReference type="Proteomes" id="UP001057134">
    <property type="component" value="Chromosome"/>
</dbReference>
<organism evidence="16 17">
    <name type="scientific">Paenibacillus konkukensis</name>
    <dbReference type="NCBI Taxonomy" id="2020716"/>
    <lineage>
        <taxon>Bacteria</taxon>
        <taxon>Bacillati</taxon>
        <taxon>Bacillota</taxon>
        <taxon>Bacilli</taxon>
        <taxon>Bacillales</taxon>
        <taxon>Paenibacillaceae</taxon>
        <taxon>Paenibacillus</taxon>
    </lineage>
</organism>
<feature type="domain" description="HAMP" evidence="15">
    <location>
        <begin position="70"/>
        <end position="122"/>
    </location>
</feature>
<dbReference type="InterPro" id="IPR050980">
    <property type="entry name" value="2C_sensor_his_kinase"/>
</dbReference>
<keyword evidence="5" id="KW-0597">Phosphoprotein</keyword>
<keyword evidence="11 13" id="KW-0472">Membrane</keyword>
<evidence type="ECO:0000256" key="2">
    <source>
        <dbReference type="ARBA" id="ARBA00004651"/>
    </source>
</evidence>
<dbReference type="Pfam" id="PF02518">
    <property type="entry name" value="HATPase_c"/>
    <property type="match status" value="1"/>
</dbReference>
<dbReference type="SMART" id="SM00388">
    <property type="entry name" value="HisKA"/>
    <property type="match status" value="1"/>
</dbReference>
<comment type="subcellular location">
    <subcellularLocation>
        <location evidence="2">Cell membrane</location>
        <topology evidence="2">Multi-pass membrane protein</topology>
    </subcellularLocation>
</comment>
<evidence type="ECO:0000256" key="12">
    <source>
        <dbReference type="SAM" id="MobiDB-lite"/>
    </source>
</evidence>
<evidence type="ECO:0000256" key="8">
    <source>
        <dbReference type="ARBA" id="ARBA00022777"/>
    </source>
</evidence>
<dbReference type="SUPFAM" id="SSF158472">
    <property type="entry name" value="HAMP domain-like"/>
    <property type="match status" value="1"/>
</dbReference>
<evidence type="ECO:0000256" key="10">
    <source>
        <dbReference type="ARBA" id="ARBA00023012"/>
    </source>
</evidence>
<dbReference type="EC" id="2.7.13.3" evidence="3"/>
<dbReference type="Gene3D" id="6.10.340.10">
    <property type="match status" value="1"/>
</dbReference>
<evidence type="ECO:0000313" key="16">
    <source>
        <dbReference type="EMBL" id="UQZ85654.1"/>
    </source>
</evidence>
<keyword evidence="13" id="KW-0812">Transmembrane</keyword>